<protein>
    <submittedName>
        <fullName evidence="10">Iron ABC transporter permease</fullName>
    </submittedName>
</protein>
<feature type="transmembrane region" description="Helical" evidence="8">
    <location>
        <begin position="117"/>
        <end position="140"/>
    </location>
</feature>
<accession>A0A6B3NSH9</accession>
<dbReference type="CDD" id="cd06261">
    <property type="entry name" value="TM_PBP2"/>
    <property type="match status" value="1"/>
</dbReference>
<dbReference type="EMBL" id="JAAHFQ010001214">
    <property type="protein sequence ID" value="NER32381.1"/>
    <property type="molecule type" value="Genomic_DNA"/>
</dbReference>
<dbReference type="SUPFAM" id="SSF161098">
    <property type="entry name" value="MetI-like"/>
    <property type="match status" value="1"/>
</dbReference>
<evidence type="ECO:0000256" key="5">
    <source>
        <dbReference type="ARBA" id="ARBA00022692"/>
    </source>
</evidence>
<evidence type="ECO:0000256" key="6">
    <source>
        <dbReference type="ARBA" id="ARBA00022989"/>
    </source>
</evidence>
<feature type="transmembrane region" description="Helical" evidence="8">
    <location>
        <begin position="160"/>
        <end position="184"/>
    </location>
</feature>
<evidence type="ECO:0000256" key="1">
    <source>
        <dbReference type="ARBA" id="ARBA00004429"/>
    </source>
</evidence>
<dbReference type="GO" id="GO:0005886">
    <property type="term" value="C:plasma membrane"/>
    <property type="evidence" value="ECO:0007669"/>
    <property type="project" value="UniProtKB-SubCell"/>
</dbReference>
<sequence length="195" mass="21286">LLINRGGGLEKIKLPIVNRQLSIVNFLDPLFMLPLATSAVTLGFGFIISLNRPPLDLRSSIVLVPIAHALVGIPFVMRSLLPALRRISPQLREAAAMLGAEPLSVWWTVDWPLIRRALLVGAVFAFTVSMGEFGATLFIARPQTPTMPVAIFRFLGQPGALNYGRSLAMSSLLMLVCTVGFVAIERFRVGDEGEF</sequence>
<evidence type="ECO:0000256" key="4">
    <source>
        <dbReference type="ARBA" id="ARBA00022519"/>
    </source>
</evidence>
<dbReference type="PANTHER" id="PTHR43357">
    <property type="entry name" value="INNER MEMBRANE ABC TRANSPORTER PERMEASE PROTEIN YDCV"/>
    <property type="match status" value="1"/>
</dbReference>
<reference evidence="10" key="1">
    <citation type="submission" date="2019-11" db="EMBL/GenBank/DDBJ databases">
        <title>Genomic insights into an expanded diversity of filamentous marine cyanobacteria reveals the extraordinary biosynthetic potential of Moorea and Okeania.</title>
        <authorList>
            <person name="Ferreira Leao T."/>
            <person name="Wang M."/>
            <person name="Moss N."/>
            <person name="Da Silva R."/>
            <person name="Sanders J."/>
            <person name="Nurk S."/>
            <person name="Gurevich A."/>
            <person name="Humphrey G."/>
            <person name="Reher R."/>
            <person name="Zhu Q."/>
            <person name="Belda-Ferre P."/>
            <person name="Glukhov E."/>
            <person name="Rex R."/>
            <person name="Dorrestein P.C."/>
            <person name="Knight R."/>
            <person name="Pevzner P."/>
            <person name="Gerwick W.H."/>
            <person name="Gerwick L."/>
        </authorList>
    </citation>
    <scope>NUCLEOTIDE SEQUENCE</scope>
    <source>
        <strain evidence="10">SIO1C4</strain>
    </source>
</reference>
<keyword evidence="6 8" id="KW-1133">Transmembrane helix</keyword>
<dbReference type="Pfam" id="PF00528">
    <property type="entry name" value="BPD_transp_1"/>
    <property type="match status" value="1"/>
</dbReference>
<feature type="non-terminal residue" evidence="10">
    <location>
        <position position="1"/>
    </location>
</feature>
<keyword evidence="4" id="KW-0997">Cell inner membrane</keyword>
<keyword evidence="3" id="KW-1003">Cell membrane</keyword>
<dbReference type="PROSITE" id="PS50928">
    <property type="entry name" value="ABC_TM1"/>
    <property type="match status" value="1"/>
</dbReference>
<evidence type="ECO:0000256" key="7">
    <source>
        <dbReference type="ARBA" id="ARBA00023136"/>
    </source>
</evidence>
<evidence type="ECO:0000256" key="2">
    <source>
        <dbReference type="ARBA" id="ARBA00022448"/>
    </source>
</evidence>
<evidence type="ECO:0000256" key="8">
    <source>
        <dbReference type="RuleBase" id="RU363032"/>
    </source>
</evidence>
<evidence type="ECO:0000313" key="10">
    <source>
        <dbReference type="EMBL" id="NER32381.1"/>
    </source>
</evidence>
<name>A0A6B3NSH9_9CYAN</name>
<comment type="similarity">
    <text evidence="8">Belongs to the binding-protein-dependent transport system permease family.</text>
</comment>
<proteinExistence type="inferred from homology"/>
<feature type="domain" description="ABC transmembrane type-1" evidence="9">
    <location>
        <begin position="1"/>
        <end position="184"/>
    </location>
</feature>
<dbReference type="GO" id="GO:0055085">
    <property type="term" value="P:transmembrane transport"/>
    <property type="evidence" value="ECO:0007669"/>
    <property type="project" value="InterPro"/>
</dbReference>
<dbReference type="InterPro" id="IPR035906">
    <property type="entry name" value="MetI-like_sf"/>
</dbReference>
<dbReference type="InterPro" id="IPR000515">
    <property type="entry name" value="MetI-like"/>
</dbReference>
<dbReference type="Gene3D" id="1.10.3720.10">
    <property type="entry name" value="MetI-like"/>
    <property type="match status" value="1"/>
</dbReference>
<evidence type="ECO:0000259" key="9">
    <source>
        <dbReference type="PROSITE" id="PS50928"/>
    </source>
</evidence>
<dbReference type="AlphaFoldDB" id="A0A6B3NSH9"/>
<feature type="transmembrane region" description="Helical" evidence="8">
    <location>
        <begin position="21"/>
        <end position="48"/>
    </location>
</feature>
<gene>
    <name evidence="10" type="ORF">F6J89_33500</name>
</gene>
<keyword evidence="2 8" id="KW-0813">Transport</keyword>
<comment type="caution">
    <text evidence="10">The sequence shown here is derived from an EMBL/GenBank/DDBJ whole genome shotgun (WGS) entry which is preliminary data.</text>
</comment>
<dbReference type="PANTHER" id="PTHR43357:SF4">
    <property type="entry name" value="INNER MEMBRANE ABC TRANSPORTER PERMEASE PROTEIN YDCV"/>
    <property type="match status" value="1"/>
</dbReference>
<comment type="subcellular location">
    <subcellularLocation>
        <location evidence="1">Cell inner membrane</location>
        <topology evidence="1">Multi-pass membrane protein</topology>
    </subcellularLocation>
    <subcellularLocation>
        <location evidence="8">Cell membrane</location>
        <topology evidence="8">Multi-pass membrane protein</topology>
    </subcellularLocation>
</comment>
<organism evidence="10">
    <name type="scientific">Symploca sp. SIO1C4</name>
    <dbReference type="NCBI Taxonomy" id="2607765"/>
    <lineage>
        <taxon>Bacteria</taxon>
        <taxon>Bacillati</taxon>
        <taxon>Cyanobacteriota</taxon>
        <taxon>Cyanophyceae</taxon>
        <taxon>Coleofasciculales</taxon>
        <taxon>Coleofasciculaceae</taxon>
        <taxon>Symploca</taxon>
    </lineage>
</organism>
<keyword evidence="7 8" id="KW-0472">Membrane</keyword>
<keyword evidence="5 8" id="KW-0812">Transmembrane</keyword>
<evidence type="ECO:0000256" key="3">
    <source>
        <dbReference type="ARBA" id="ARBA00022475"/>
    </source>
</evidence>
<feature type="transmembrane region" description="Helical" evidence="8">
    <location>
        <begin position="60"/>
        <end position="81"/>
    </location>
</feature>